<organism evidence="1 2">
    <name type="scientific">Macrosiphum euphorbiae</name>
    <name type="common">potato aphid</name>
    <dbReference type="NCBI Taxonomy" id="13131"/>
    <lineage>
        <taxon>Eukaryota</taxon>
        <taxon>Metazoa</taxon>
        <taxon>Ecdysozoa</taxon>
        <taxon>Arthropoda</taxon>
        <taxon>Hexapoda</taxon>
        <taxon>Insecta</taxon>
        <taxon>Pterygota</taxon>
        <taxon>Neoptera</taxon>
        <taxon>Paraneoptera</taxon>
        <taxon>Hemiptera</taxon>
        <taxon>Sternorrhyncha</taxon>
        <taxon>Aphidomorpha</taxon>
        <taxon>Aphidoidea</taxon>
        <taxon>Aphididae</taxon>
        <taxon>Macrosiphini</taxon>
        <taxon>Macrosiphum</taxon>
    </lineage>
</organism>
<evidence type="ECO:0000313" key="2">
    <source>
        <dbReference type="Proteomes" id="UP001160148"/>
    </source>
</evidence>
<accession>A0AAV0XZY9</accession>
<protein>
    <recommendedName>
        <fullName evidence="3">Transposase domain-containing protein</fullName>
    </recommendedName>
</protein>
<sequence length="663" mass="76122">MSSNRSKRRKIKKELDLISNIYSKNEPVISIETDSCENEITESIDYHSPKTTNLNSDPQIVDSSYENTVTHIQENLNVIGKQQIPLLSVIVENKLNNNFEKDLAVWAVDCNVPQSTVNSSLHLMKMYDNINTKTLPRDCRTLLATPRLSGTKLRYIAPGEYYHFGLTAGIQRFASPEFSDIHLFISVDGLPLTKNTNSQFWPILAYIVGTSKIVFPVGIYHGFTKPKDSDEFLSDFIVEAKDLLSNGIIINGVNRKVFIKGFVCDSPAKSFLLKTKGHSGFSSCNRCTVEGEYFQNRVCFPYSRNKCPKRTHESYAQMMYEDYHIGGSISRLIELPGLNLVQSFSLDYMHLVLIGVTRKLVLLWLHKGPLHVRLPSRSAHKLTASLLSLKKYIPSDFSRKPREIQDIGRWKATELRLFLLYIGPIVLEGVINKDCYDHFMILHVAMIILLSPTRQCYLDYAEQLLDYFVEKFENLYGYQHVSHNVHGLLHLCDDYQHFGPLDNCSAFVFENYMKNLKSKVRKNEKPLEQLINRYSEIYIQHPHNILSDTNTCVVLSKPHRNGPLIGSNNTIIQYKKCTINNINININTSQDNYILIESGDVVKCLNVVKNEDSSISLIGKLFKKKQQFYNNPVDSSLFDIYFVDQLSEELNEWNINNVKKKLW</sequence>
<keyword evidence="2" id="KW-1185">Reference proteome</keyword>
<dbReference type="AlphaFoldDB" id="A0AAV0XZY9"/>
<dbReference type="Proteomes" id="UP001160148">
    <property type="component" value="Unassembled WGS sequence"/>
</dbReference>
<reference evidence="1 2" key="1">
    <citation type="submission" date="2023-01" db="EMBL/GenBank/DDBJ databases">
        <authorList>
            <person name="Whitehead M."/>
        </authorList>
    </citation>
    <scope>NUCLEOTIDE SEQUENCE [LARGE SCALE GENOMIC DNA]</scope>
</reference>
<evidence type="ECO:0000313" key="1">
    <source>
        <dbReference type="EMBL" id="CAI6374239.1"/>
    </source>
</evidence>
<evidence type="ECO:0008006" key="3">
    <source>
        <dbReference type="Google" id="ProtNLM"/>
    </source>
</evidence>
<dbReference type="PANTHER" id="PTHR33053:SF24">
    <property type="entry name" value="TRANSPOSASE DOMAIN-CONTAINING PROTEIN"/>
    <property type="match status" value="1"/>
</dbReference>
<dbReference type="PANTHER" id="PTHR33053">
    <property type="entry name" value="PROTEIN, PUTATIVE-RELATED"/>
    <property type="match status" value="1"/>
</dbReference>
<dbReference type="EMBL" id="CARXXK010001181">
    <property type="protein sequence ID" value="CAI6374239.1"/>
    <property type="molecule type" value="Genomic_DNA"/>
</dbReference>
<proteinExistence type="predicted"/>
<comment type="caution">
    <text evidence="1">The sequence shown here is derived from an EMBL/GenBank/DDBJ whole genome shotgun (WGS) entry which is preliminary data.</text>
</comment>
<name>A0AAV0XZY9_9HEMI</name>
<gene>
    <name evidence="1" type="ORF">MEUPH1_LOCUS27882</name>
</gene>